<name>X1HGM1_9ZZZZ</name>
<sequence>MEKEHKSVSKLLNKAFGNIGLRYGGTRGRVIHEAYSKYYKKIFKTPDRSNKLNYRIFSE</sequence>
<feature type="non-terminal residue" evidence="1">
    <location>
        <position position="59"/>
    </location>
</feature>
<organism evidence="1">
    <name type="scientific">marine sediment metagenome</name>
    <dbReference type="NCBI Taxonomy" id="412755"/>
    <lineage>
        <taxon>unclassified sequences</taxon>
        <taxon>metagenomes</taxon>
        <taxon>ecological metagenomes</taxon>
    </lineage>
</organism>
<gene>
    <name evidence="1" type="ORF">S03H2_48955</name>
</gene>
<protein>
    <submittedName>
        <fullName evidence="1">Uncharacterized protein</fullName>
    </submittedName>
</protein>
<dbReference type="AlphaFoldDB" id="X1HGM1"/>
<accession>X1HGM1</accession>
<reference evidence="1" key="1">
    <citation type="journal article" date="2014" name="Front. Microbiol.">
        <title>High frequency of phylogenetically diverse reductive dehalogenase-homologous genes in deep subseafloor sedimentary metagenomes.</title>
        <authorList>
            <person name="Kawai M."/>
            <person name="Futagami T."/>
            <person name="Toyoda A."/>
            <person name="Takaki Y."/>
            <person name="Nishi S."/>
            <person name="Hori S."/>
            <person name="Arai W."/>
            <person name="Tsubouchi T."/>
            <person name="Morono Y."/>
            <person name="Uchiyama I."/>
            <person name="Ito T."/>
            <person name="Fujiyama A."/>
            <person name="Inagaki F."/>
            <person name="Takami H."/>
        </authorList>
    </citation>
    <scope>NUCLEOTIDE SEQUENCE</scope>
    <source>
        <strain evidence="1">Expedition CK06-06</strain>
    </source>
</reference>
<comment type="caution">
    <text evidence="1">The sequence shown here is derived from an EMBL/GenBank/DDBJ whole genome shotgun (WGS) entry which is preliminary data.</text>
</comment>
<dbReference type="EMBL" id="BARU01030904">
    <property type="protein sequence ID" value="GAH68587.1"/>
    <property type="molecule type" value="Genomic_DNA"/>
</dbReference>
<proteinExistence type="predicted"/>
<evidence type="ECO:0000313" key="1">
    <source>
        <dbReference type="EMBL" id="GAH68587.1"/>
    </source>
</evidence>